<evidence type="ECO:0000313" key="1">
    <source>
        <dbReference type="EMBL" id="OGC51514.1"/>
    </source>
</evidence>
<protein>
    <submittedName>
        <fullName evidence="1">Uncharacterized protein</fullName>
    </submittedName>
</protein>
<proteinExistence type="predicted"/>
<sequence>MNDKDEVQDLPAITEALDRLMKRGTVLKYPERQITFNESRQSAVKSLEVNICSTEAEDMSLLRKLYTKTREV</sequence>
<name>A0A1F4V2U1_UNCKA</name>
<reference evidence="1 2" key="1">
    <citation type="journal article" date="2016" name="Nat. Commun.">
        <title>Thousands of microbial genomes shed light on interconnected biogeochemical processes in an aquifer system.</title>
        <authorList>
            <person name="Anantharaman K."/>
            <person name="Brown C.T."/>
            <person name="Hug L.A."/>
            <person name="Sharon I."/>
            <person name="Castelle C.J."/>
            <person name="Probst A.J."/>
            <person name="Thomas B.C."/>
            <person name="Singh A."/>
            <person name="Wilkins M.J."/>
            <person name="Karaoz U."/>
            <person name="Brodie E.L."/>
            <person name="Williams K.H."/>
            <person name="Hubbard S.S."/>
            <person name="Banfield J.F."/>
        </authorList>
    </citation>
    <scope>NUCLEOTIDE SEQUENCE [LARGE SCALE GENOMIC DNA]</scope>
</reference>
<dbReference type="EMBL" id="MEVH01000021">
    <property type="protein sequence ID" value="OGC51514.1"/>
    <property type="molecule type" value="Genomic_DNA"/>
</dbReference>
<organism evidence="1 2">
    <name type="scientific">candidate division WWE3 bacterium RIFCSPLOWO2_01_FULL_39_13</name>
    <dbReference type="NCBI Taxonomy" id="1802624"/>
    <lineage>
        <taxon>Bacteria</taxon>
        <taxon>Katanobacteria</taxon>
    </lineage>
</organism>
<gene>
    <name evidence="1" type="ORF">A2982_02320</name>
</gene>
<dbReference type="AlphaFoldDB" id="A0A1F4V2U1"/>
<dbReference type="STRING" id="1802624.A2982_02320"/>
<evidence type="ECO:0000313" key="2">
    <source>
        <dbReference type="Proteomes" id="UP000178771"/>
    </source>
</evidence>
<dbReference type="Proteomes" id="UP000178771">
    <property type="component" value="Unassembled WGS sequence"/>
</dbReference>
<comment type="caution">
    <text evidence="1">The sequence shown here is derived from an EMBL/GenBank/DDBJ whole genome shotgun (WGS) entry which is preliminary data.</text>
</comment>
<accession>A0A1F4V2U1</accession>